<keyword evidence="4" id="KW-0808">Transferase</keyword>
<accession>A0ABS3ARD6</accession>
<reference evidence="7 8" key="1">
    <citation type="submission" date="2021-02" db="EMBL/GenBank/DDBJ databases">
        <title>Activity-based single-cell genomes from oceanic crustal fluid captures similar information to metagenomic and metatranscriptomic surveys with orders of magnitude less sampling.</title>
        <authorList>
            <person name="D'Angelo T.S."/>
            <person name="Orcutt B.N."/>
        </authorList>
    </citation>
    <scope>NUCLEOTIDE SEQUENCE [LARGE SCALE GENOMIC DNA]</scope>
    <source>
        <strain evidence="7">AH-315-G07</strain>
    </source>
</reference>
<sequence length="441" mass="49882">MLDSPFFYYLLRCLVFPFSLLPYSVIRFIGRGLGFAVYYLLPSKRKRVMNNLALATTLPCSLSERKAIAKKSFQNLATVVLEYFRLPRSRGNLNEIVSAVNSEVFDREMAKGRGVVLLSGHQANWEVPILEVSKKHSGIAVGRPIRNKLLYQWLLSIRQMNGARIVVPKNALKEGISELRRGGFVGIVGDQAYPESSYSYPLLGTRAWTTPLPAILAYKAEAPLLVVNNHFDGKRYSITYSEPIVPDTTQPFKREVERIMNLAQGELERAILQLPGEWLWSHNRWKQSSVNGVKRKYRHNFILVIMPKEKKAFESMIEGVVALQKIYSYAFLFAFVPVDRQEDFCLRVTGVDSIAYNDPAELFVEEWKYQLVIDFAGIKGIKRHFCKLGAFVTLDLPALKKVAFKSGLHDTTSMGKVVRYALCKQPVLDEAEGNEGGGVCT</sequence>
<dbReference type="Proteomes" id="UP000722121">
    <property type="component" value="Unassembled WGS sequence"/>
</dbReference>
<keyword evidence="3" id="KW-0997">Cell inner membrane</keyword>
<evidence type="ECO:0000256" key="5">
    <source>
        <dbReference type="ARBA" id="ARBA00023136"/>
    </source>
</evidence>
<proteinExistence type="predicted"/>
<keyword evidence="8" id="KW-1185">Reference proteome</keyword>
<evidence type="ECO:0000256" key="4">
    <source>
        <dbReference type="ARBA" id="ARBA00022679"/>
    </source>
</evidence>
<comment type="caution">
    <text evidence="7">The sequence shown here is derived from an EMBL/GenBank/DDBJ whole genome shotgun (WGS) entry which is preliminary data.</text>
</comment>
<dbReference type="EMBL" id="JAFITR010000102">
    <property type="protein sequence ID" value="MBN4067293.1"/>
    <property type="molecule type" value="Genomic_DNA"/>
</dbReference>
<evidence type="ECO:0008006" key="9">
    <source>
        <dbReference type="Google" id="ProtNLM"/>
    </source>
</evidence>
<evidence type="ECO:0000256" key="1">
    <source>
        <dbReference type="ARBA" id="ARBA00004533"/>
    </source>
</evidence>
<keyword evidence="6" id="KW-0012">Acyltransferase</keyword>
<organism evidence="7 8">
    <name type="scientific">Simkania negevensis</name>
    <dbReference type="NCBI Taxonomy" id="83561"/>
    <lineage>
        <taxon>Bacteria</taxon>
        <taxon>Pseudomonadati</taxon>
        <taxon>Chlamydiota</taxon>
        <taxon>Chlamydiia</taxon>
        <taxon>Parachlamydiales</taxon>
        <taxon>Simkaniaceae</taxon>
        <taxon>Simkania</taxon>
    </lineage>
</organism>
<keyword evidence="2" id="KW-1003">Cell membrane</keyword>
<dbReference type="PANTHER" id="PTHR30606">
    <property type="entry name" value="LIPID A BIOSYNTHESIS LAUROYL ACYLTRANSFERASE"/>
    <property type="match status" value="1"/>
</dbReference>
<gene>
    <name evidence="7" type="ORF">JYU14_04340</name>
</gene>
<dbReference type="PANTHER" id="PTHR30606:SF10">
    <property type="entry name" value="PHOSPHATIDYLINOSITOL MANNOSIDE ACYLTRANSFERASE"/>
    <property type="match status" value="1"/>
</dbReference>
<dbReference type="CDD" id="cd07984">
    <property type="entry name" value="LPLAT_LABLAT-like"/>
    <property type="match status" value="1"/>
</dbReference>
<evidence type="ECO:0000256" key="6">
    <source>
        <dbReference type="ARBA" id="ARBA00023315"/>
    </source>
</evidence>
<comment type="subcellular location">
    <subcellularLocation>
        <location evidence="1">Cell inner membrane</location>
    </subcellularLocation>
</comment>
<name>A0ABS3ARD6_9BACT</name>
<dbReference type="Pfam" id="PF03279">
    <property type="entry name" value="Lip_A_acyltrans"/>
    <property type="match status" value="1"/>
</dbReference>
<protein>
    <recommendedName>
        <fullName evidence="9">Lipid A biosynthesis lauroyl acyltransferase</fullName>
    </recommendedName>
</protein>
<dbReference type="InterPro" id="IPR004960">
    <property type="entry name" value="LipA_acyltrans"/>
</dbReference>
<keyword evidence="5" id="KW-0472">Membrane</keyword>
<evidence type="ECO:0000256" key="2">
    <source>
        <dbReference type="ARBA" id="ARBA00022475"/>
    </source>
</evidence>
<evidence type="ECO:0000256" key="3">
    <source>
        <dbReference type="ARBA" id="ARBA00022519"/>
    </source>
</evidence>
<evidence type="ECO:0000313" key="8">
    <source>
        <dbReference type="Proteomes" id="UP000722121"/>
    </source>
</evidence>
<evidence type="ECO:0000313" key="7">
    <source>
        <dbReference type="EMBL" id="MBN4067293.1"/>
    </source>
</evidence>